<keyword evidence="7" id="KW-0378">Hydrolase</keyword>
<feature type="transmembrane region" description="Helical" evidence="15">
    <location>
        <begin position="36"/>
        <end position="59"/>
    </location>
</feature>
<dbReference type="Proteomes" id="UP000283095">
    <property type="component" value="Chromosome"/>
</dbReference>
<feature type="domain" description="Fibronectin type-III" evidence="16">
    <location>
        <begin position="717"/>
        <end position="809"/>
    </location>
</feature>
<organism evidence="17 18">
    <name type="scientific">Peribacillus asahii</name>
    <dbReference type="NCBI Taxonomy" id="228899"/>
    <lineage>
        <taxon>Bacteria</taxon>
        <taxon>Bacillati</taxon>
        <taxon>Bacillota</taxon>
        <taxon>Bacilli</taxon>
        <taxon>Bacillales</taxon>
        <taxon>Bacillaceae</taxon>
        <taxon>Peribacillus</taxon>
    </lineage>
</organism>
<evidence type="ECO:0000259" key="16">
    <source>
        <dbReference type="PROSITE" id="PS50853"/>
    </source>
</evidence>
<dbReference type="InterPro" id="IPR001264">
    <property type="entry name" value="Glyco_trans_51"/>
</dbReference>
<dbReference type="Gene3D" id="3.40.710.10">
    <property type="entry name" value="DD-peptidase/beta-lactamase superfamily"/>
    <property type="match status" value="1"/>
</dbReference>
<sequence length="914" mass="100803">MDEKYTTRGERRRKQAEKQKKESKGPKQPKTLLKRIFLTLVTIGIVVLLAGLGTLAYFISDAPKLDESLLKDPVSSKIRDVDGELLAEVGKEKRDYVNYEDIPDLVENAFLATEDSRFYKHNGVDFLRFTSAVMANITSGFGSQGGSTITQQVVKRSYLTPDKTIKRKVQEMWLSIQLERKYTKEEILEMYVNKIWFANSANGILTAAKTYYGKDLDELELHEVAMLVGLPQSPSRYEPYGHPDRAKERRNVVLHLMNKHGYISDEEMKNAQSKSIEEGLKPKDTSQVDTTPYDAFVDLVIEEVQEMGDYNIFTDGLEIYTTIDKDAQEYVFNLLNSNDTISYPNETLQAGITLLDTQTGEIRAIGGGRNTTVKRGWNYATDTKRSPGSTIKPIIDYGPAVEYLNWSTYHQITDEPYAYSDGTPLKNASGRHYGTMTVREALGRSLNIPAVKTLQEVGLDNAKQFTTNLGISFPKEGIVESSALGGGMEVSTLELAGAYSAFGNNGIYNKPHTIKKIVLRDKTEIKNKTVSEPVMKDSTAFIVSNMLQSVLSESYGTGQLANIPGLPVAGKTGSTNFTPAERAEHNIPSSAVKDSWMAGYTTNYTLTVWAGYNNSSKEDFDYLGESSQRIPKYIFKNIMQYVSNGKQTEDFKQPSSVVKVGIIKGSNPAVKANQYTPSDQITYEYYVQGHEPKQVTTEYTKETEEEKEKEKEKESNAPTGVSASYNAESNAINVSWGYPKPEDSPQFEVKVSVDGGAATVLSSTKDMGLTMNAPTPGSTYTFSVVATVNGQSSKPVSASVSIPDGTEEEELIDEDPELEGGSEENPEENPEETNPEQEQPNDGTPPGQENNNPETNPDNPDKNNGNGNGNENDNGNSNGNGNGSNNNPGNREDDEEDGAVEEETTDPGETDQSQ</sequence>
<evidence type="ECO:0000313" key="17">
    <source>
        <dbReference type="EMBL" id="AZV44103.1"/>
    </source>
</evidence>
<evidence type="ECO:0000256" key="2">
    <source>
        <dbReference type="ARBA" id="ARBA00007739"/>
    </source>
</evidence>
<keyword evidence="11" id="KW-0961">Cell wall biogenesis/degradation</keyword>
<feature type="region of interest" description="Disordered" evidence="14">
    <location>
        <begin position="694"/>
        <end position="726"/>
    </location>
</feature>
<protein>
    <submittedName>
        <fullName evidence="17">Penicillin-binding protein</fullName>
    </submittedName>
</protein>
<dbReference type="PANTHER" id="PTHR32282:SF29">
    <property type="entry name" value="PENICILLIN-BINDING PROTEIN 1A"/>
    <property type="match status" value="1"/>
</dbReference>
<feature type="compositionally biased region" description="Polar residues" evidence="14">
    <location>
        <begin position="716"/>
        <end position="726"/>
    </location>
</feature>
<dbReference type="Gene3D" id="2.60.40.10">
    <property type="entry name" value="Immunoglobulins"/>
    <property type="match status" value="1"/>
</dbReference>
<dbReference type="RefSeq" id="WP_127761145.1">
    <property type="nucleotide sequence ID" value="NZ_CP026095.1"/>
</dbReference>
<keyword evidence="10" id="KW-0511">Multifunctional enzyme</keyword>
<dbReference type="GO" id="GO:0008658">
    <property type="term" value="F:penicillin binding"/>
    <property type="evidence" value="ECO:0007669"/>
    <property type="project" value="InterPro"/>
</dbReference>
<feature type="region of interest" description="Disordered" evidence="14">
    <location>
        <begin position="1"/>
        <end position="27"/>
    </location>
</feature>
<dbReference type="PANTHER" id="PTHR32282">
    <property type="entry name" value="BINDING PROTEIN TRANSPEPTIDASE, PUTATIVE-RELATED"/>
    <property type="match status" value="1"/>
</dbReference>
<evidence type="ECO:0000313" key="18">
    <source>
        <dbReference type="Proteomes" id="UP000283095"/>
    </source>
</evidence>
<evidence type="ECO:0000256" key="6">
    <source>
        <dbReference type="ARBA" id="ARBA00022679"/>
    </source>
</evidence>
<comment type="catalytic activity">
    <reaction evidence="13">
        <text>[GlcNAc-(1-&gt;4)-Mur2Ac(oyl-L-Ala-gamma-D-Glu-L-Lys-D-Ala-D-Ala)](n)-di-trans,octa-cis-undecaprenyl diphosphate + beta-D-GlcNAc-(1-&gt;4)-Mur2Ac(oyl-L-Ala-gamma-D-Glu-L-Lys-D-Ala-D-Ala)-di-trans,octa-cis-undecaprenyl diphosphate = [GlcNAc-(1-&gt;4)-Mur2Ac(oyl-L-Ala-gamma-D-Glu-L-Lys-D-Ala-D-Ala)](n+1)-di-trans,octa-cis-undecaprenyl diphosphate + di-trans,octa-cis-undecaprenyl diphosphate + H(+)</text>
        <dbReference type="Rhea" id="RHEA:23708"/>
        <dbReference type="Rhea" id="RHEA-COMP:9602"/>
        <dbReference type="Rhea" id="RHEA-COMP:9603"/>
        <dbReference type="ChEBI" id="CHEBI:15378"/>
        <dbReference type="ChEBI" id="CHEBI:58405"/>
        <dbReference type="ChEBI" id="CHEBI:60033"/>
        <dbReference type="ChEBI" id="CHEBI:78435"/>
        <dbReference type="EC" id="2.4.99.28"/>
    </reaction>
</comment>
<evidence type="ECO:0000256" key="4">
    <source>
        <dbReference type="ARBA" id="ARBA00022670"/>
    </source>
</evidence>
<feature type="compositionally biased region" description="Acidic residues" evidence="14">
    <location>
        <begin position="892"/>
        <end position="914"/>
    </location>
</feature>
<evidence type="ECO:0000256" key="14">
    <source>
        <dbReference type="SAM" id="MobiDB-lite"/>
    </source>
</evidence>
<gene>
    <name evidence="17" type="primary">mrcA</name>
    <name evidence="17" type="ORF">BAOM_3494</name>
</gene>
<evidence type="ECO:0000256" key="11">
    <source>
        <dbReference type="ARBA" id="ARBA00023316"/>
    </source>
</evidence>
<evidence type="ECO:0000256" key="8">
    <source>
        <dbReference type="ARBA" id="ARBA00022960"/>
    </source>
</evidence>
<comment type="catalytic activity">
    <reaction evidence="12">
        <text>Preferential cleavage: (Ac)2-L-Lys-D-Ala-|-D-Ala. Also transpeptidation of peptidyl-alanyl moieties that are N-acyl substituents of D-alanine.</text>
        <dbReference type="EC" id="3.4.16.4"/>
    </reaction>
</comment>
<feature type="region of interest" description="Disordered" evidence="14">
    <location>
        <begin position="791"/>
        <end position="914"/>
    </location>
</feature>
<keyword evidence="8" id="KW-0133">Cell shape</keyword>
<keyword evidence="15" id="KW-0472">Membrane</keyword>
<dbReference type="KEGG" id="pasa:BAOM_3494"/>
<dbReference type="InterPro" id="IPR003961">
    <property type="entry name" value="FN3_dom"/>
</dbReference>
<evidence type="ECO:0000256" key="10">
    <source>
        <dbReference type="ARBA" id="ARBA00023268"/>
    </source>
</evidence>
<dbReference type="Pfam" id="PF00912">
    <property type="entry name" value="Transgly"/>
    <property type="match status" value="1"/>
</dbReference>
<dbReference type="SUPFAM" id="SSF53955">
    <property type="entry name" value="Lysozyme-like"/>
    <property type="match status" value="1"/>
</dbReference>
<keyword evidence="5" id="KW-0328">Glycosyltransferase</keyword>
<dbReference type="Pfam" id="PF00905">
    <property type="entry name" value="Transpeptidase"/>
    <property type="match status" value="1"/>
</dbReference>
<dbReference type="OrthoDB" id="9766909at2"/>
<feature type="compositionally biased region" description="Polar residues" evidence="14">
    <location>
        <begin position="791"/>
        <end position="800"/>
    </location>
</feature>
<dbReference type="EMBL" id="CP026095">
    <property type="protein sequence ID" value="AZV44103.1"/>
    <property type="molecule type" value="Genomic_DNA"/>
</dbReference>
<dbReference type="SUPFAM" id="SSF49265">
    <property type="entry name" value="Fibronectin type III"/>
    <property type="match status" value="1"/>
</dbReference>
<comment type="similarity">
    <text evidence="2">In the N-terminal section; belongs to the glycosyltransferase 51 family.</text>
</comment>
<evidence type="ECO:0000256" key="9">
    <source>
        <dbReference type="ARBA" id="ARBA00022984"/>
    </source>
</evidence>
<dbReference type="InterPro" id="IPR036116">
    <property type="entry name" value="FN3_sf"/>
</dbReference>
<evidence type="ECO:0000256" key="5">
    <source>
        <dbReference type="ARBA" id="ARBA00022676"/>
    </source>
</evidence>
<evidence type="ECO:0000256" key="7">
    <source>
        <dbReference type="ARBA" id="ARBA00022801"/>
    </source>
</evidence>
<evidence type="ECO:0000256" key="1">
    <source>
        <dbReference type="ARBA" id="ARBA00007090"/>
    </source>
</evidence>
<evidence type="ECO:0000256" key="12">
    <source>
        <dbReference type="ARBA" id="ARBA00034000"/>
    </source>
</evidence>
<dbReference type="InterPro" id="IPR023346">
    <property type="entry name" value="Lysozyme-like_dom_sf"/>
</dbReference>
<keyword evidence="15" id="KW-0812">Transmembrane</keyword>
<dbReference type="InterPro" id="IPR050396">
    <property type="entry name" value="Glycosyltr_51/Transpeptidase"/>
</dbReference>
<keyword evidence="9" id="KW-0573">Peptidoglycan synthesis</keyword>
<dbReference type="Gene3D" id="1.10.3810.10">
    <property type="entry name" value="Biosynthetic peptidoglycan transglycosylase-like"/>
    <property type="match status" value="1"/>
</dbReference>
<dbReference type="AlphaFoldDB" id="A0A3Q9RPZ2"/>
<evidence type="ECO:0000256" key="3">
    <source>
        <dbReference type="ARBA" id="ARBA00022645"/>
    </source>
</evidence>
<dbReference type="GO" id="GO:0009252">
    <property type="term" value="P:peptidoglycan biosynthetic process"/>
    <property type="evidence" value="ECO:0007669"/>
    <property type="project" value="UniProtKB-KW"/>
</dbReference>
<dbReference type="InterPro" id="IPR001460">
    <property type="entry name" value="PCN-bd_Tpept"/>
</dbReference>
<name>A0A3Q9RPZ2_9BACI</name>
<dbReference type="GO" id="GO:0006508">
    <property type="term" value="P:proteolysis"/>
    <property type="evidence" value="ECO:0007669"/>
    <property type="project" value="UniProtKB-KW"/>
</dbReference>
<keyword evidence="6" id="KW-0808">Transferase</keyword>
<dbReference type="GO" id="GO:0071555">
    <property type="term" value="P:cell wall organization"/>
    <property type="evidence" value="ECO:0007669"/>
    <property type="project" value="UniProtKB-KW"/>
</dbReference>
<dbReference type="NCBIfam" id="TIGR02074">
    <property type="entry name" value="PBP_1a_fam"/>
    <property type="match status" value="1"/>
</dbReference>
<reference evidence="17 18" key="1">
    <citation type="submission" date="2018-01" db="EMBL/GenBank/DDBJ databases">
        <title>Bacillus asahii Genome sequencing and assembly.</title>
        <authorList>
            <person name="Jiang H."/>
            <person name="Feng Y."/>
            <person name="Zhao F."/>
            <person name="Lin X."/>
        </authorList>
    </citation>
    <scope>NUCLEOTIDE SEQUENCE [LARGE SCALE GENOMIC DNA]</scope>
    <source>
        <strain evidence="17 18">OM18</strain>
    </source>
</reference>
<dbReference type="InterPro" id="IPR012338">
    <property type="entry name" value="Beta-lactam/transpept-like"/>
</dbReference>
<proteinExistence type="inferred from homology"/>
<dbReference type="InterPro" id="IPR013783">
    <property type="entry name" value="Ig-like_fold"/>
</dbReference>
<keyword evidence="3" id="KW-0121">Carboxypeptidase</keyword>
<dbReference type="GO" id="GO:0008955">
    <property type="term" value="F:peptidoglycan glycosyltransferase activity"/>
    <property type="evidence" value="ECO:0007669"/>
    <property type="project" value="UniProtKB-EC"/>
</dbReference>
<accession>A0A3Q9RPZ2</accession>
<keyword evidence="4" id="KW-0645">Protease</keyword>
<comment type="similarity">
    <text evidence="1">In the C-terminal section; belongs to the transpeptidase family.</text>
</comment>
<evidence type="ECO:0000256" key="15">
    <source>
        <dbReference type="SAM" id="Phobius"/>
    </source>
</evidence>
<dbReference type="InterPro" id="IPR036950">
    <property type="entry name" value="PBP_transglycosylase"/>
</dbReference>
<evidence type="ECO:0000256" key="13">
    <source>
        <dbReference type="ARBA" id="ARBA00049902"/>
    </source>
</evidence>
<feature type="compositionally biased region" description="Low complexity" evidence="14">
    <location>
        <begin position="849"/>
        <end position="889"/>
    </location>
</feature>
<dbReference type="GO" id="GO:0009002">
    <property type="term" value="F:serine-type D-Ala-D-Ala carboxypeptidase activity"/>
    <property type="evidence" value="ECO:0007669"/>
    <property type="project" value="UniProtKB-EC"/>
</dbReference>
<dbReference type="SUPFAM" id="SSF56601">
    <property type="entry name" value="beta-lactamase/transpeptidase-like"/>
    <property type="match status" value="1"/>
</dbReference>
<feature type="compositionally biased region" description="Basic and acidic residues" evidence="14">
    <location>
        <begin position="16"/>
        <end position="25"/>
    </location>
</feature>
<feature type="compositionally biased region" description="Basic and acidic residues" evidence="14">
    <location>
        <begin position="699"/>
        <end position="715"/>
    </location>
</feature>
<dbReference type="GO" id="GO:0030288">
    <property type="term" value="C:outer membrane-bounded periplasmic space"/>
    <property type="evidence" value="ECO:0007669"/>
    <property type="project" value="TreeGrafter"/>
</dbReference>
<dbReference type="GO" id="GO:0008360">
    <property type="term" value="P:regulation of cell shape"/>
    <property type="evidence" value="ECO:0007669"/>
    <property type="project" value="UniProtKB-KW"/>
</dbReference>
<dbReference type="FunFam" id="1.10.3810.10:FF:000001">
    <property type="entry name" value="Penicillin-binding protein 1A"/>
    <property type="match status" value="1"/>
</dbReference>
<keyword evidence="15" id="KW-1133">Transmembrane helix</keyword>
<dbReference type="PROSITE" id="PS50853">
    <property type="entry name" value="FN3"/>
    <property type="match status" value="1"/>
</dbReference>
<feature type="compositionally biased region" description="Acidic residues" evidence="14">
    <location>
        <begin position="805"/>
        <end position="835"/>
    </location>
</feature>